<reference evidence="2 3" key="1">
    <citation type="submission" date="2021-08" db="EMBL/GenBank/DDBJ databases">
        <title>The highly contiguous genome resource for Trichoderma semiorbis FJ059, a fungal antagonistic to plant pathogens.</title>
        <authorList>
            <person name="Liu T."/>
        </authorList>
    </citation>
    <scope>NUCLEOTIDE SEQUENCE [LARGE SCALE GENOMIC DNA]</scope>
    <source>
        <strain evidence="2 3">FJ059</strain>
    </source>
</reference>
<proteinExistence type="predicted"/>
<organism evidence="2 3">
    <name type="scientific">Trichoderma semiorbis</name>
    <dbReference type="NCBI Taxonomy" id="1491008"/>
    <lineage>
        <taxon>Eukaryota</taxon>
        <taxon>Fungi</taxon>
        <taxon>Dikarya</taxon>
        <taxon>Ascomycota</taxon>
        <taxon>Pezizomycotina</taxon>
        <taxon>Sordariomycetes</taxon>
        <taxon>Hypocreomycetidae</taxon>
        <taxon>Hypocreales</taxon>
        <taxon>Hypocreaceae</taxon>
        <taxon>Trichoderma</taxon>
    </lineage>
</organism>
<dbReference type="SUPFAM" id="SSF54695">
    <property type="entry name" value="POZ domain"/>
    <property type="match status" value="1"/>
</dbReference>
<dbReference type="Proteomes" id="UP000826573">
    <property type="component" value="Unassembled WGS sequence"/>
</dbReference>
<dbReference type="Pfam" id="PF00651">
    <property type="entry name" value="BTB"/>
    <property type="match status" value="1"/>
</dbReference>
<evidence type="ECO:0000313" key="3">
    <source>
        <dbReference type="Proteomes" id="UP000826573"/>
    </source>
</evidence>
<accession>A0A9P8KQA4</accession>
<dbReference type="Gene3D" id="3.30.710.10">
    <property type="entry name" value="Potassium Channel Kv1.1, Chain A"/>
    <property type="match status" value="1"/>
</dbReference>
<dbReference type="InterPro" id="IPR011333">
    <property type="entry name" value="SKP1/BTB/POZ_sf"/>
</dbReference>
<comment type="caution">
    <text evidence="2">The sequence shown here is derived from an EMBL/GenBank/DDBJ whole genome shotgun (WGS) entry which is preliminary data.</text>
</comment>
<sequence>MLMSIVGAAYVSVVYFTYGVLKNILAMASCDRCEKICAIICRSYCDLELVCGDGGSIPVHKIIVFSQSDVIKETYHEDWGHEIYIIPEYGFEDLQRLVDYLYTGDYETMPSDSSETQDKASELIAHGNLLGLAFEYGVPGLLHLSMERSRAAIRDEPETSALIECIPKVYESVIDPDRKMFKIILDTIRERIGSIPLDLNTRYMF</sequence>
<gene>
    <name evidence="2" type="ORF">TsFJ059_004736</name>
</gene>
<dbReference type="EMBL" id="JAIMJC010000002">
    <property type="protein sequence ID" value="KAH0530062.1"/>
    <property type="molecule type" value="Genomic_DNA"/>
</dbReference>
<name>A0A9P8KQA4_9HYPO</name>
<evidence type="ECO:0000313" key="2">
    <source>
        <dbReference type="EMBL" id="KAH0530062.1"/>
    </source>
</evidence>
<dbReference type="PROSITE" id="PS50097">
    <property type="entry name" value="BTB"/>
    <property type="match status" value="1"/>
</dbReference>
<protein>
    <recommendedName>
        <fullName evidence="1">BTB domain-containing protein</fullName>
    </recommendedName>
</protein>
<dbReference type="AlphaFoldDB" id="A0A9P8KQA4"/>
<dbReference type="InterPro" id="IPR000210">
    <property type="entry name" value="BTB/POZ_dom"/>
</dbReference>
<feature type="domain" description="BTB" evidence="1">
    <location>
        <begin position="45"/>
        <end position="110"/>
    </location>
</feature>
<keyword evidence="3" id="KW-1185">Reference proteome</keyword>
<evidence type="ECO:0000259" key="1">
    <source>
        <dbReference type="PROSITE" id="PS50097"/>
    </source>
</evidence>